<protein>
    <recommendedName>
        <fullName evidence="10">ATP synthase gamma chain</fullName>
    </recommendedName>
    <alternativeName>
        <fullName evidence="10">ATP synthase F1 sector gamma subunit</fullName>
    </alternativeName>
    <alternativeName>
        <fullName evidence="10">F-ATPase gamma subunit</fullName>
    </alternativeName>
</protein>
<dbReference type="OrthoDB" id="9812769at2"/>
<evidence type="ECO:0000256" key="10">
    <source>
        <dbReference type="HAMAP-Rule" id="MF_00815"/>
    </source>
</evidence>
<dbReference type="PANTHER" id="PTHR11693:SF22">
    <property type="entry name" value="ATP SYNTHASE SUBUNIT GAMMA, MITOCHONDRIAL"/>
    <property type="match status" value="1"/>
</dbReference>
<dbReference type="GO" id="GO:0005524">
    <property type="term" value="F:ATP binding"/>
    <property type="evidence" value="ECO:0007669"/>
    <property type="project" value="UniProtKB-UniRule"/>
</dbReference>
<accession>A0A1I0CEF0</accession>
<dbReference type="PRINTS" id="PR00126">
    <property type="entry name" value="ATPASEGAMMA"/>
</dbReference>
<dbReference type="Proteomes" id="UP000199820">
    <property type="component" value="Unassembled WGS sequence"/>
</dbReference>
<dbReference type="GO" id="GO:0042777">
    <property type="term" value="P:proton motive force-driven plasma membrane ATP synthesis"/>
    <property type="evidence" value="ECO:0007669"/>
    <property type="project" value="UniProtKB-UniRule"/>
</dbReference>
<dbReference type="InterPro" id="IPR035968">
    <property type="entry name" value="ATP_synth_F1_ATPase_gsu"/>
</dbReference>
<evidence type="ECO:0000256" key="4">
    <source>
        <dbReference type="ARBA" id="ARBA00022448"/>
    </source>
</evidence>
<evidence type="ECO:0000313" key="12">
    <source>
        <dbReference type="Proteomes" id="UP000199820"/>
    </source>
</evidence>
<keyword evidence="6 10" id="KW-0406">Ion transport</keyword>
<evidence type="ECO:0000256" key="8">
    <source>
        <dbReference type="ARBA" id="ARBA00023196"/>
    </source>
</evidence>
<comment type="similarity">
    <text evidence="3 10">Belongs to the ATPase gamma chain family.</text>
</comment>
<evidence type="ECO:0000256" key="6">
    <source>
        <dbReference type="ARBA" id="ARBA00023065"/>
    </source>
</evidence>
<keyword evidence="9 10" id="KW-0066">ATP synthesis</keyword>
<keyword evidence="5 10" id="KW-0375">Hydrogen ion transport</keyword>
<organism evidence="11 12">
    <name type="scientific">[Clostridium] aminophilum</name>
    <dbReference type="NCBI Taxonomy" id="1526"/>
    <lineage>
        <taxon>Bacteria</taxon>
        <taxon>Bacillati</taxon>
        <taxon>Bacillota</taxon>
        <taxon>Clostridia</taxon>
        <taxon>Lachnospirales</taxon>
        <taxon>Lachnospiraceae</taxon>
    </lineage>
</organism>
<keyword evidence="12" id="KW-1185">Reference proteome</keyword>
<dbReference type="GO" id="GO:0045259">
    <property type="term" value="C:proton-transporting ATP synthase complex"/>
    <property type="evidence" value="ECO:0007669"/>
    <property type="project" value="UniProtKB-KW"/>
</dbReference>
<evidence type="ECO:0000313" key="11">
    <source>
        <dbReference type="EMBL" id="SET17936.1"/>
    </source>
</evidence>
<dbReference type="InterPro" id="IPR023632">
    <property type="entry name" value="ATP_synth_F1_gsu_CS"/>
</dbReference>
<dbReference type="Pfam" id="PF00231">
    <property type="entry name" value="ATP-synt"/>
    <property type="match status" value="1"/>
</dbReference>
<dbReference type="PANTHER" id="PTHR11693">
    <property type="entry name" value="ATP SYNTHASE GAMMA CHAIN"/>
    <property type="match status" value="1"/>
</dbReference>
<comment type="subcellular location">
    <subcellularLocation>
        <location evidence="10">Cell membrane</location>
        <topology evidence="10">Peripheral membrane protein</topology>
    </subcellularLocation>
    <subcellularLocation>
        <location evidence="2">Membrane</location>
        <topology evidence="2">Peripheral membrane protein</topology>
    </subcellularLocation>
</comment>
<evidence type="ECO:0000256" key="3">
    <source>
        <dbReference type="ARBA" id="ARBA00007681"/>
    </source>
</evidence>
<proteinExistence type="inferred from homology"/>
<comment type="function">
    <text evidence="1 10">Produces ATP from ADP in the presence of a proton gradient across the membrane. The gamma chain is believed to be important in regulating ATPase activity and the flow of protons through the CF(0) complex.</text>
</comment>
<keyword evidence="10" id="KW-1003">Cell membrane</keyword>
<dbReference type="GO" id="GO:0005886">
    <property type="term" value="C:plasma membrane"/>
    <property type="evidence" value="ECO:0007669"/>
    <property type="project" value="UniProtKB-SubCell"/>
</dbReference>
<dbReference type="GO" id="GO:0046933">
    <property type="term" value="F:proton-transporting ATP synthase activity, rotational mechanism"/>
    <property type="evidence" value="ECO:0007669"/>
    <property type="project" value="UniProtKB-UniRule"/>
</dbReference>
<reference evidence="11 12" key="1">
    <citation type="submission" date="2016-10" db="EMBL/GenBank/DDBJ databases">
        <authorList>
            <person name="de Groot N.N."/>
        </authorList>
    </citation>
    <scope>NUCLEOTIDE SEQUENCE [LARGE SCALE GENOMIC DNA]</scope>
    <source>
        <strain evidence="11 12">KH1P1</strain>
    </source>
</reference>
<dbReference type="Gene3D" id="3.40.1380.10">
    <property type="match status" value="1"/>
</dbReference>
<dbReference type="SUPFAM" id="SSF52943">
    <property type="entry name" value="ATP synthase (F1-ATPase), gamma subunit"/>
    <property type="match status" value="1"/>
</dbReference>
<evidence type="ECO:0000256" key="2">
    <source>
        <dbReference type="ARBA" id="ARBA00004170"/>
    </source>
</evidence>
<name>A0A1I0CEF0_9FIRM</name>
<evidence type="ECO:0000256" key="7">
    <source>
        <dbReference type="ARBA" id="ARBA00023136"/>
    </source>
</evidence>
<dbReference type="PROSITE" id="PS00153">
    <property type="entry name" value="ATPASE_GAMMA"/>
    <property type="match status" value="1"/>
</dbReference>
<dbReference type="AlphaFoldDB" id="A0A1I0CEF0"/>
<keyword evidence="7 10" id="KW-0472">Membrane</keyword>
<dbReference type="RefSeq" id="WP_074648845.1">
    <property type="nucleotide sequence ID" value="NZ_FOIL01000007.1"/>
</dbReference>
<dbReference type="InterPro" id="IPR000131">
    <property type="entry name" value="ATP_synth_F1_gsu"/>
</dbReference>
<keyword evidence="8 10" id="KW-0139">CF(1)</keyword>
<sequence length="312" mass="36033">MAALREIRDRIDSVRNTMKITNAMYMISSTKLNTARKKLKSTEPYFYTLQSMFERILRHLPTGFAHPYLDRRTEIPEEERSRAFLCITADKGLAGAYNANVLKLAESRMGNGKRDHLYVVGEVGRQYFLHRNVDLDGEFHYTAQKPTLSRARHISMEMLALFREKKVDEVYVVYTRMKNQAEFVPELIQLLPLVQLDSDLMNAGKLPVNTIQETFSLEPTPTKLLDNIVPEFVNGYIYSALVESYCAEHFARMQAMDAANRNGNQLIRDLTIEYNRSRQARITQEITEVAAGARARREQMERAGKMRKDLEP</sequence>
<dbReference type="HAMAP" id="MF_00815">
    <property type="entry name" value="ATP_synth_gamma_bact"/>
    <property type="match status" value="1"/>
</dbReference>
<dbReference type="STRING" id="1526.SAMN02910262_00517"/>
<dbReference type="NCBIfam" id="TIGR01146">
    <property type="entry name" value="ATPsyn_F1gamma"/>
    <property type="match status" value="1"/>
</dbReference>
<comment type="subunit">
    <text evidence="10">F-type ATPases have 2 components, CF(1) - the catalytic core - and CF(0) - the membrane proton channel. CF(1) has five subunits: alpha(3), beta(3), gamma(1), delta(1), epsilon(1). CF(0) has three main subunits: a, b and c.</text>
</comment>
<evidence type="ECO:0000256" key="1">
    <source>
        <dbReference type="ARBA" id="ARBA00003456"/>
    </source>
</evidence>
<keyword evidence="4 10" id="KW-0813">Transport</keyword>
<gene>
    <name evidence="10" type="primary">atpG</name>
    <name evidence="11" type="ORF">SAMN04487771_100718</name>
</gene>
<dbReference type="eggNOG" id="COG0224">
    <property type="taxonomic scope" value="Bacteria"/>
</dbReference>
<dbReference type="EMBL" id="FOIL01000007">
    <property type="protein sequence ID" value="SET17936.1"/>
    <property type="molecule type" value="Genomic_DNA"/>
</dbReference>
<evidence type="ECO:0000256" key="5">
    <source>
        <dbReference type="ARBA" id="ARBA00022781"/>
    </source>
</evidence>
<dbReference type="Gene3D" id="1.10.287.80">
    <property type="entry name" value="ATP synthase, gamma subunit, helix hairpin domain"/>
    <property type="match status" value="1"/>
</dbReference>
<dbReference type="CDD" id="cd12151">
    <property type="entry name" value="F1-ATPase_gamma"/>
    <property type="match status" value="1"/>
</dbReference>
<evidence type="ECO:0000256" key="9">
    <source>
        <dbReference type="ARBA" id="ARBA00023310"/>
    </source>
</evidence>